<organism evidence="5 7">
    <name type="scientific">Polyplax serrata</name>
    <name type="common">Common mouse louse</name>
    <dbReference type="NCBI Taxonomy" id="468196"/>
    <lineage>
        <taxon>Eukaryota</taxon>
        <taxon>Metazoa</taxon>
        <taxon>Ecdysozoa</taxon>
        <taxon>Arthropoda</taxon>
        <taxon>Hexapoda</taxon>
        <taxon>Insecta</taxon>
        <taxon>Pterygota</taxon>
        <taxon>Neoptera</taxon>
        <taxon>Paraneoptera</taxon>
        <taxon>Psocodea</taxon>
        <taxon>Troctomorpha</taxon>
        <taxon>Phthiraptera</taxon>
        <taxon>Anoplura</taxon>
        <taxon>Polyplacidae</taxon>
        <taxon>Polyplax</taxon>
    </lineage>
</organism>
<dbReference type="Gene3D" id="1.10.472.80">
    <property type="entry name" value="Ypt/Rab-GAP domain of gyp1p, domain 3"/>
    <property type="match status" value="1"/>
</dbReference>
<dbReference type="Gene3D" id="1.10.8.270">
    <property type="entry name" value="putative rabgap domain of human tbc1 domain family member 14 like domains"/>
    <property type="match status" value="1"/>
</dbReference>
<proteinExistence type="predicted"/>
<dbReference type="InterPro" id="IPR000195">
    <property type="entry name" value="Rab-GAP-TBC_dom"/>
</dbReference>
<evidence type="ECO:0000313" key="4">
    <source>
        <dbReference type="EMBL" id="KAK6627788.1"/>
    </source>
</evidence>
<evidence type="ECO:0000256" key="1">
    <source>
        <dbReference type="ARBA" id="ARBA00022468"/>
    </source>
</evidence>
<evidence type="ECO:0000313" key="7">
    <source>
        <dbReference type="Proteomes" id="UP001372834"/>
    </source>
</evidence>
<keyword evidence="1" id="KW-0343">GTPase activation</keyword>
<dbReference type="GO" id="GO:0005096">
    <property type="term" value="F:GTPase activator activity"/>
    <property type="evidence" value="ECO:0007669"/>
    <property type="project" value="UniProtKB-KW"/>
</dbReference>
<sequence>MNEDDLVRRAAEEREIIVARYKKGREEGAQIDPWEDPSFEVYHVTDRYGFMHDKRLPKTADAHELRQKDVEVERVKKWLKMTDHWQSILGSEKLKRRIFKGIPNKMRTLIWGLLLNVEKVKKEQKGKYEEMRDLALKWSTDIRQIDLDVNRTYRDHIMFRDRYSVKQIALFNILGAYSIYNSDIGYCQGMSQIAALLLMYFNEEDAFWAMATLFADSRYNMHGFFIPGFPKLIRYQEHHDKIMNKFLPKLKKHLDKNGVDTGIYTLKWFFQCFLDRIPFPLTLRVWDVYLLEGERILTCMAYNLLKMHRKALTRLGMDDILQYLQMRLEKDFGFDDDTTMETLQRSSEELRKAKLDYAGPPLPHELPKKPFGVFVEPTIDLKIGRRKSEFTHEEKLTKDTVIMRRDTAIETALMDSDETMGNHRHSRLSIGDSIGLGGSKFSFDPSIDDSSLLLECSHGGSKRSLAGTSVTSTADLSVFSTATRSQFLDNSLDTHSNVSDGSGGAVSIGGSCLPGRGSESLKISSAHSTPRTTPHVPSSDVVRIYVPYSPSSPTPTSSPQNGLLTKSFVDDIEDMDREDDLHIRYNTDDQQQTASVISQEDNKITIKVDTGQDDAKTPVVEFGHFVVPMIPSTSKIN</sequence>
<dbReference type="SMART" id="SM00164">
    <property type="entry name" value="TBC"/>
    <property type="match status" value="1"/>
</dbReference>
<dbReference type="AlphaFoldDB" id="A0AAN8NT79"/>
<dbReference type="EMBL" id="JAWJWE010000036">
    <property type="protein sequence ID" value="KAK6628529.1"/>
    <property type="molecule type" value="Genomic_DNA"/>
</dbReference>
<dbReference type="FunFam" id="1.10.472.80:FF:000019">
    <property type="entry name" value="USP6 N-terminal like"/>
    <property type="match status" value="1"/>
</dbReference>
<dbReference type="Pfam" id="PF00566">
    <property type="entry name" value="RabGAP-TBC"/>
    <property type="match status" value="1"/>
</dbReference>
<dbReference type="InterPro" id="IPR050302">
    <property type="entry name" value="Rab_GAP_TBC_domain"/>
</dbReference>
<reference evidence="5 7" key="1">
    <citation type="submission" date="2023-10" db="EMBL/GenBank/DDBJ databases">
        <title>Genomes of two closely related lineages of the louse Polyplax serrata with different host specificities.</title>
        <authorList>
            <person name="Martinu J."/>
            <person name="Tarabai H."/>
            <person name="Stefka J."/>
            <person name="Hypsa V."/>
        </authorList>
    </citation>
    <scope>NUCLEOTIDE SEQUENCE [LARGE SCALE GENOMIC DNA]</scope>
    <source>
        <strain evidence="4">98ZLc_SE</strain>
        <strain evidence="5">HR10_N</strain>
    </source>
</reference>
<dbReference type="SUPFAM" id="SSF47923">
    <property type="entry name" value="Ypt/Rab-GAP domain of gyp1p"/>
    <property type="match status" value="2"/>
</dbReference>
<dbReference type="InterPro" id="IPR035969">
    <property type="entry name" value="Rab-GAP_TBC_sf"/>
</dbReference>
<evidence type="ECO:0000256" key="2">
    <source>
        <dbReference type="SAM" id="MobiDB-lite"/>
    </source>
</evidence>
<comment type="caution">
    <text evidence="5">The sequence shown here is derived from an EMBL/GenBank/DDBJ whole genome shotgun (WGS) entry which is preliminary data.</text>
</comment>
<dbReference type="Gene3D" id="1.10.10.750">
    <property type="entry name" value="Ypt/Rab-GAP domain of gyp1p, domain 1"/>
    <property type="match status" value="1"/>
</dbReference>
<feature type="domain" description="Rab-GAP TBC" evidence="3">
    <location>
        <begin position="101"/>
        <end position="293"/>
    </location>
</feature>
<feature type="compositionally biased region" description="Polar residues" evidence="2">
    <location>
        <begin position="521"/>
        <end position="536"/>
    </location>
</feature>
<keyword evidence="6" id="KW-1185">Reference proteome</keyword>
<dbReference type="GO" id="GO:0031267">
    <property type="term" value="F:small GTPase binding"/>
    <property type="evidence" value="ECO:0007669"/>
    <property type="project" value="TreeGrafter"/>
</dbReference>
<dbReference type="PANTHER" id="PTHR47219:SF19">
    <property type="entry name" value="USP6 N-TERMINAL-LIKE PROTEIN ISOFORM X1"/>
    <property type="match status" value="1"/>
</dbReference>
<dbReference type="FunFam" id="1.10.8.270:FF:000010">
    <property type="entry name" value="Putative USP6 N-terminal-like protein"/>
    <property type="match status" value="1"/>
</dbReference>
<feature type="region of interest" description="Disordered" evidence="2">
    <location>
        <begin position="518"/>
        <end position="537"/>
    </location>
</feature>
<accession>A0AAN8NT79</accession>
<dbReference type="PANTHER" id="PTHR47219">
    <property type="entry name" value="RAB GTPASE-ACTIVATING PROTEIN 1-LIKE"/>
    <property type="match status" value="1"/>
</dbReference>
<dbReference type="PROSITE" id="PS50086">
    <property type="entry name" value="TBC_RABGAP"/>
    <property type="match status" value="1"/>
</dbReference>
<dbReference type="Proteomes" id="UP001359485">
    <property type="component" value="Unassembled WGS sequence"/>
</dbReference>
<dbReference type="Proteomes" id="UP001372834">
    <property type="component" value="Unassembled WGS sequence"/>
</dbReference>
<dbReference type="EMBL" id="JAWJWF010000045">
    <property type="protein sequence ID" value="KAK6627788.1"/>
    <property type="molecule type" value="Genomic_DNA"/>
</dbReference>
<evidence type="ECO:0000313" key="5">
    <source>
        <dbReference type="EMBL" id="KAK6628529.1"/>
    </source>
</evidence>
<evidence type="ECO:0000313" key="6">
    <source>
        <dbReference type="Proteomes" id="UP001359485"/>
    </source>
</evidence>
<gene>
    <name evidence="5" type="ORF">RUM43_002344</name>
    <name evidence="4" type="ORF">RUM44_010267</name>
</gene>
<evidence type="ECO:0000259" key="3">
    <source>
        <dbReference type="PROSITE" id="PS50086"/>
    </source>
</evidence>
<name>A0AAN8NT79_POLSC</name>
<protein>
    <recommendedName>
        <fullName evidence="3">Rab-GAP TBC domain-containing protein</fullName>
    </recommendedName>
</protein>